<keyword evidence="1" id="KW-0732">Signal</keyword>
<feature type="signal peptide" evidence="1">
    <location>
        <begin position="1"/>
        <end position="26"/>
    </location>
</feature>
<dbReference type="RefSeq" id="WP_260195515.1">
    <property type="nucleotide sequence ID" value="NZ_JAFFZE010000026.1"/>
</dbReference>
<evidence type="ECO:0000256" key="1">
    <source>
        <dbReference type="SAM" id="SignalP"/>
    </source>
</evidence>
<comment type="caution">
    <text evidence="2">The sequence shown here is derived from an EMBL/GenBank/DDBJ whole genome shotgun (WGS) entry which is preliminary data.</text>
</comment>
<feature type="chain" id="PRO_5045484834" evidence="1">
    <location>
        <begin position="27"/>
        <end position="147"/>
    </location>
</feature>
<organism evidence="2 3">
    <name type="scientific">Actinophytocola gossypii</name>
    <dbReference type="NCBI Taxonomy" id="2812003"/>
    <lineage>
        <taxon>Bacteria</taxon>
        <taxon>Bacillati</taxon>
        <taxon>Actinomycetota</taxon>
        <taxon>Actinomycetes</taxon>
        <taxon>Pseudonocardiales</taxon>
        <taxon>Pseudonocardiaceae</taxon>
    </lineage>
</organism>
<sequence>MRLKRIVSASLLALAAVVTAGPVAQADPGSAPTASCAPAERQSWLGDFRGTWTMDEDGQTGTMSISLFVEGGEMRAVINSSNIAYDAYVDDGYARTYPNNYSNFTATAATCDSGGAVTSFSGTWEYHYNPGICWSCWIFGTFEVSRI</sequence>
<gene>
    <name evidence="2" type="ORF">JT362_31245</name>
</gene>
<evidence type="ECO:0000313" key="2">
    <source>
        <dbReference type="EMBL" id="MCT2587605.1"/>
    </source>
</evidence>
<evidence type="ECO:0000313" key="3">
    <source>
        <dbReference type="Proteomes" id="UP001156441"/>
    </source>
</evidence>
<protein>
    <submittedName>
        <fullName evidence="2">Uncharacterized protein</fullName>
    </submittedName>
</protein>
<proteinExistence type="predicted"/>
<name>A0ABT2JJN4_9PSEU</name>
<accession>A0ABT2JJN4</accession>
<keyword evidence="3" id="KW-1185">Reference proteome</keyword>
<reference evidence="2 3" key="1">
    <citation type="submission" date="2021-02" db="EMBL/GenBank/DDBJ databases">
        <title>Actinophytocola xerophila sp. nov., isolated from soil of cotton cropping field.</title>
        <authorList>
            <person name="Huang R."/>
            <person name="Chen X."/>
            <person name="Ge X."/>
            <person name="Liu W."/>
        </authorList>
    </citation>
    <scope>NUCLEOTIDE SEQUENCE [LARGE SCALE GENOMIC DNA]</scope>
    <source>
        <strain evidence="2 3">S1-96</strain>
    </source>
</reference>
<dbReference type="EMBL" id="JAFFZE010000026">
    <property type="protein sequence ID" value="MCT2587605.1"/>
    <property type="molecule type" value="Genomic_DNA"/>
</dbReference>
<dbReference type="Proteomes" id="UP001156441">
    <property type="component" value="Unassembled WGS sequence"/>
</dbReference>